<gene>
    <name evidence="1" type="ORF">CN425_07560</name>
</gene>
<sequence>MGSRFNNCKKKCTCKKDDCWDAFEECKKEQEEQNKKCDCCCVQGIRDELKKLVNKAVRITTTGNNYEGTVSSVTCDVVKLANSAGVVTVIISVCKIEAIELLLT</sequence>
<evidence type="ECO:0008006" key="3">
    <source>
        <dbReference type="Google" id="ProtNLM"/>
    </source>
</evidence>
<reference evidence="1 2" key="1">
    <citation type="submission" date="2017-09" db="EMBL/GenBank/DDBJ databases">
        <title>Large-scale bioinformatics analysis of Bacillus genomes uncovers conserved roles of natural products in bacterial physiology.</title>
        <authorList>
            <consortium name="Agbiome Team Llc"/>
            <person name="Bleich R.M."/>
            <person name="Grubbs K.J."/>
            <person name="Santa Maria K.C."/>
            <person name="Allen S.E."/>
            <person name="Farag S."/>
            <person name="Shank E.A."/>
            <person name="Bowers A."/>
        </authorList>
    </citation>
    <scope>NUCLEOTIDE SEQUENCE [LARGE SCALE GENOMIC DNA]</scope>
    <source>
        <strain evidence="1 2">AFS010695</strain>
    </source>
</reference>
<evidence type="ECO:0000313" key="2">
    <source>
        <dbReference type="Proteomes" id="UP000220635"/>
    </source>
</evidence>
<evidence type="ECO:0000313" key="1">
    <source>
        <dbReference type="EMBL" id="PEW02784.1"/>
    </source>
</evidence>
<dbReference type="OrthoDB" id="2938109at2"/>
<dbReference type="RefSeq" id="WP_000535564.1">
    <property type="nucleotide sequence ID" value="NZ_NTWE01000020.1"/>
</dbReference>
<name>A0A2A8R3F0_BACCE</name>
<dbReference type="AlphaFoldDB" id="A0A2A8R3F0"/>
<dbReference type="EMBL" id="NTWE01000020">
    <property type="protein sequence ID" value="PEW02784.1"/>
    <property type="molecule type" value="Genomic_DNA"/>
</dbReference>
<organism evidence="1 2">
    <name type="scientific">Bacillus cereus</name>
    <dbReference type="NCBI Taxonomy" id="1396"/>
    <lineage>
        <taxon>Bacteria</taxon>
        <taxon>Bacillati</taxon>
        <taxon>Bacillota</taxon>
        <taxon>Bacilli</taxon>
        <taxon>Bacillales</taxon>
        <taxon>Bacillaceae</taxon>
        <taxon>Bacillus</taxon>
        <taxon>Bacillus cereus group</taxon>
    </lineage>
</organism>
<proteinExistence type="predicted"/>
<protein>
    <recommendedName>
        <fullName evidence="3">Exosporium protein K</fullName>
    </recommendedName>
</protein>
<comment type="caution">
    <text evidence="1">The sequence shown here is derived from an EMBL/GenBank/DDBJ whole genome shotgun (WGS) entry which is preliminary data.</text>
</comment>
<accession>A0A2A8R3F0</accession>
<dbReference type="Proteomes" id="UP000220635">
    <property type="component" value="Unassembled WGS sequence"/>
</dbReference>